<dbReference type="AlphaFoldDB" id="H2ZQ17"/>
<reference evidence="2" key="1">
    <citation type="submission" date="2003-08" db="EMBL/GenBank/DDBJ databases">
        <authorList>
            <person name="Birren B."/>
            <person name="Nusbaum C."/>
            <person name="Abebe A."/>
            <person name="Abouelleil A."/>
            <person name="Adekoya E."/>
            <person name="Ait-zahra M."/>
            <person name="Allen N."/>
            <person name="Allen T."/>
            <person name="An P."/>
            <person name="Anderson M."/>
            <person name="Anderson S."/>
            <person name="Arachchi H."/>
            <person name="Armbruster J."/>
            <person name="Bachantsang P."/>
            <person name="Baldwin J."/>
            <person name="Barry A."/>
            <person name="Bayul T."/>
            <person name="Blitshsteyn B."/>
            <person name="Bloom T."/>
            <person name="Blye J."/>
            <person name="Boguslavskiy L."/>
            <person name="Borowsky M."/>
            <person name="Boukhgalter B."/>
            <person name="Brunache A."/>
            <person name="Butler J."/>
            <person name="Calixte N."/>
            <person name="Calvo S."/>
            <person name="Camarata J."/>
            <person name="Campo K."/>
            <person name="Chang J."/>
            <person name="Cheshatsang Y."/>
            <person name="Citroen M."/>
            <person name="Collymore A."/>
            <person name="Considine T."/>
            <person name="Cook A."/>
            <person name="Cooke P."/>
            <person name="Corum B."/>
            <person name="Cuomo C."/>
            <person name="David R."/>
            <person name="Dawoe T."/>
            <person name="Degray S."/>
            <person name="Dodge S."/>
            <person name="Dooley K."/>
            <person name="Dorje P."/>
            <person name="Dorjee K."/>
            <person name="Dorris L."/>
            <person name="Duffey N."/>
            <person name="Dupes A."/>
            <person name="Elkins T."/>
            <person name="Engels R."/>
            <person name="Erickson J."/>
            <person name="Farina A."/>
            <person name="Faro S."/>
            <person name="Ferreira P."/>
            <person name="Fischer H."/>
            <person name="Fitzgerald M."/>
            <person name="Foley K."/>
            <person name="Gage D."/>
            <person name="Galagan J."/>
            <person name="Gearin G."/>
            <person name="Gnerre S."/>
            <person name="Gnirke A."/>
            <person name="Goyette A."/>
            <person name="Graham J."/>
            <person name="Grandbois E."/>
            <person name="Gyaltsen K."/>
            <person name="Hafez N."/>
            <person name="Hagopian D."/>
            <person name="Hagos B."/>
            <person name="Hall J."/>
            <person name="Hatcher B."/>
            <person name="Heller A."/>
            <person name="Higgins H."/>
            <person name="Honan T."/>
            <person name="Horn A."/>
            <person name="Houde N."/>
            <person name="Hughes L."/>
            <person name="Hulme W."/>
            <person name="Husby E."/>
            <person name="Iliev I."/>
            <person name="Jaffe D."/>
            <person name="Jones C."/>
            <person name="Kamal M."/>
            <person name="Kamat A."/>
            <person name="Kamvysselis M."/>
            <person name="Karlsson E."/>
            <person name="Kells C."/>
            <person name="Kieu A."/>
            <person name="Kisner P."/>
            <person name="Kodira C."/>
            <person name="Kulbokas E."/>
            <person name="Labutti K."/>
            <person name="Lama D."/>
            <person name="Landers T."/>
            <person name="Leger J."/>
            <person name="Levine S."/>
            <person name="Lewis D."/>
            <person name="Lewis T."/>
            <person name="Lindblad-toh K."/>
            <person name="Liu X."/>
            <person name="Lokyitsang T."/>
            <person name="Lokyitsang Y."/>
            <person name="Lucien O."/>
            <person name="Lui A."/>
            <person name="Ma L.J."/>
            <person name="Mabbitt R."/>
            <person name="Macdonald J."/>
            <person name="Maclean C."/>
            <person name="Major J."/>
            <person name="Manning J."/>
            <person name="Marabella R."/>
            <person name="Maru K."/>
            <person name="Matthews C."/>
            <person name="Mauceli E."/>
            <person name="Mccarthy M."/>
            <person name="Mcdonough S."/>
            <person name="Mcghee T."/>
            <person name="Meldrim J."/>
            <person name="Meneus L."/>
            <person name="Mesirov J."/>
            <person name="Mihalev A."/>
            <person name="Mihova T."/>
            <person name="Mikkelsen T."/>
            <person name="Mlenga V."/>
            <person name="Moru K."/>
            <person name="Mozes J."/>
            <person name="Mulrain L."/>
            <person name="Munson G."/>
            <person name="Naylor J."/>
            <person name="Newes C."/>
            <person name="Nguyen C."/>
            <person name="Nguyen N."/>
            <person name="Nguyen T."/>
            <person name="Nicol R."/>
            <person name="Nielsen C."/>
            <person name="Nizzari M."/>
            <person name="Norbu C."/>
            <person name="Norbu N."/>
            <person name="O'donnell P."/>
            <person name="Okoawo O."/>
            <person name="O'leary S."/>
            <person name="Omotosho B."/>
            <person name="O'neill K."/>
            <person name="Osman S."/>
            <person name="Parker S."/>
            <person name="Perrin D."/>
            <person name="Phunkhang P."/>
            <person name="Piqani B."/>
            <person name="Purcell S."/>
            <person name="Rachupka T."/>
            <person name="Ramasamy U."/>
            <person name="Rameau R."/>
            <person name="Ray V."/>
            <person name="Raymond C."/>
            <person name="Retta R."/>
            <person name="Richardson S."/>
            <person name="Rise C."/>
            <person name="Rodriguez J."/>
            <person name="Rogers J."/>
            <person name="Rogov P."/>
            <person name="Rutman M."/>
            <person name="Schupbach R."/>
            <person name="Seaman C."/>
            <person name="Settipalli S."/>
            <person name="Sharpe T."/>
            <person name="Sheridan J."/>
            <person name="Sherpa N."/>
            <person name="Shi J."/>
            <person name="Smirnov S."/>
            <person name="Smith C."/>
            <person name="Sougnez C."/>
            <person name="Spencer B."/>
            <person name="Stalker J."/>
            <person name="Stange-thomann N."/>
            <person name="Stavropoulos S."/>
            <person name="Stetson K."/>
            <person name="Stone C."/>
            <person name="Stone S."/>
            <person name="Stubbs M."/>
            <person name="Talamas J."/>
            <person name="Tchuinga P."/>
            <person name="Tenzing P."/>
            <person name="Tesfaye S."/>
            <person name="Theodore J."/>
            <person name="Thoulutsang Y."/>
            <person name="Topham K."/>
            <person name="Towey S."/>
            <person name="Tsamla T."/>
            <person name="Tsomo N."/>
            <person name="Vallee D."/>
            <person name="Vassiliev H."/>
            <person name="Venkataraman V."/>
            <person name="Vinson J."/>
            <person name="Vo A."/>
            <person name="Wade C."/>
            <person name="Wang S."/>
            <person name="Wangchuk T."/>
            <person name="Wangdi T."/>
            <person name="Whittaker C."/>
            <person name="Wilkinson J."/>
            <person name="Wu Y."/>
            <person name="Wyman D."/>
            <person name="Yadav S."/>
            <person name="Yang S."/>
            <person name="Yang X."/>
            <person name="Yeager S."/>
            <person name="Yee E."/>
            <person name="Young G."/>
            <person name="Zainoun J."/>
            <person name="Zembeck L."/>
            <person name="Zimmer A."/>
            <person name="Zody M."/>
            <person name="Lander E."/>
        </authorList>
    </citation>
    <scope>NUCLEOTIDE SEQUENCE [LARGE SCALE GENOMIC DNA]</scope>
</reference>
<organism evidence="1 2">
    <name type="scientific">Ciona savignyi</name>
    <name type="common">Pacific transparent sea squirt</name>
    <dbReference type="NCBI Taxonomy" id="51511"/>
    <lineage>
        <taxon>Eukaryota</taxon>
        <taxon>Metazoa</taxon>
        <taxon>Chordata</taxon>
        <taxon>Tunicata</taxon>
        <taxon>Ascidiacea</taxon>
        <taxon>Phlebobranchia</taxon>
        <taxon>Cionidae</taxon>
        <taxon>Ciona</taxon>
    </lineage>
</organism>
<keyword evidence="2" id="KW-1185">Reference proteome</keyword>
<dbReference type="InParanoid" id="H2ZQ17"/>
<reference evidence="1" key="3">
    <citation type="submission" date="2025-09" db="UniProtKB">
        <authorList>
            <consortium name="Ensembl"/>
        </authorList>
    </citation>
    <scope>IDENTIFICATION</scope>
</reference>
<evidence type="ECO:0000313" key="2">
    <source>
        <dbReference type="Proteomes" id="UP000007875"/>
    </source>
</evidence>
<name>H2ZQ17_CIOSA</name>
<sequence>GISVTEEISETNSSLRVDYINNKVSTDYSKSHLSRRFRFYKRGFDSTVKKSSSAVSKSWKLERFNENNVKNKVASIKMPIPWKFSIGKGK</sequence>
<dbReference type="HOGENOM" id="CLU_2446264_0_0_1"/>
<evidence type="ECO:0000313" key="1">
    <source>
        <dbReference type="Ensembl" id="ENSCSAVP00000019683.1"/>
    </source>
</evidence>
<dbReference type="Proteomes" id="UP000007875">
    <property type="component" value="Unassembled WGS sequence"/>
</dbReference>
<accession>H2ZQ17</accession>
<dbReference type="Ensembl" id="ENSCSAVT00000019895.1">
    <property type="protein sequence ID" value="ENSCSAVP00000019683.1"/>
    <property type="gene ID" value="ENSCSAVG00000011537.1"/>
</dbReference>
<proteinExistence type="predicted"/>
<protein>
    <submittedName>
        <fullName evidence="1">Uncharacterized protein</fullName>
    </submittedName>
</protein>
<reference evidence="1" key="2">
    <citation type="submission" date="2025-08" db="UniProtKB">
        <authorList>
            <consortium name="Ensembl"/>
        </authorList>
    </citation>
    <scope>IDENTIFICATION</scope>
</reference>